<keyword evidence="1" id="KW-0812">Transmembrane</keyword>
<dbReference type="AlphaFoldDB" id="A0A841KXZ0"/>
<feature type="transmembrane region" description="Helical" evidence="1">
    <location>
        <begin position="170"/>
        <end position="187"/>
    </location>
</feature>
<keyword evidence="1" id="KW-0472">Membrane</keyword>
<dbReference type="GO" id="GO:0016787">
    <property type="term" value="F:hydrolase activity"/>
    <property type="evidence" value="ECO:0007669"/>
    <property type="project" value="UniProtKB-KW"/>
</dbReference>
<feature type="transmembrane region" description="Helical" evidence="1">
    <location>
        <begin position="311"/>
        <end position="331"/>
    </location>
</feature>
<dbReference type="Proteomes" id="UP000579281">
    <property type="component" value="Unassembled WGS sequence"/>
</dbReference>
<feature type="transmembrane region" description="Helical" evidence="1">
    <location>
        <begin position="83"/>
        <end position="110"/>
    </location>
</feature>
<name>A0A841KXZ0_9FIRM</name>
<dbReference type="Pfam" id="PF04307">
    <property type="entry name" value="YdjM"/>
    <property type="match status" value="1"/>
</dbReference>
<evidence type="ECO:0000313" key="2">
    <source>
        <dbReference type="EMBL" id="MBB6217158.1"/>
    </source>
</evidence>
<dbReference type="RefSeq" id="WP_184311667.1">
    <property type="nucleotide sequence ID" value="NZ_JACHEN010000020.1"/>
</dbReference>
<sequence length="338" mass="37028">MMGKTHFQIGVLSYVIASTVPAFNVLPFEGVAQSLTIAGMAVAGMAGLMADADSQHSKINHLNPVTGMAKGAINTLERIIETIIGFVFTLGIGVYILFNPGAFIGILSSLEPTKDYAITITYAAAILFILLGFMGRKGRYLLRNIPVIGNLYEGIMSIVYKGGNFLKRGAMILIYGGTGAGIIRYSYLNGGNIYLYLIGLLFIGIAIFPHRSFLHSIEGFILFAIAAWYLGNKIGHAWIMQPFMIGYFSHLYLTDALTKEGVPLSIIPMIINKLGLKKKLKRFKVYQIINSVLSFRVRLPLMSTGSTWGNIFESCYVIVLLIVAVSSFIVFNGNIKLI</sequence>
<proteinExistence type="predicted"/>
<protein>
    <submittedName>
        <fullName evidence="2">Membrane-bound metal-dependent hydrolase YbcI (DUF457 family)</fullName>
    </submittedName>
</protein>
<organism evidence="2 3">
    <name type="scientific">Anaerosolibacter carboniphilus</name>
    <dbReference type="NCBI Taxonomy" id="1417629"/>
    <lineage>
        <taxon>Bacteria</taxon>
        <taxon>Bacillati</taxon>
        <taxon>Bacillota</taxon>
        <taxon>Clostridia</taxon>
        <taxon>Peptostreptococcales</taxon>
        <taxon>Thermotaleaceae</taxon>
        <taxon>Anaerosolibacter</taxon>
    </lineage>
</organism>
<evidence type="ECO:0000256" key="1">
    <source>
        <dbReference type="SAM" id="Phobius"/>
    </source>
</evidence>
<keyword evidence="3" id="KW-1185">Reference proteome</keyword>
<dbReference type="InterPro" id="IPR007404">
    <property type="entry name" value="YdjM-like"/>
</dbReference>
<gene>
    <name evidence="2" type="ORF">HNQ80_003264</name>
</gene>
<dbReference type="EMBL" id="JACHEN010000020">
    <property type="protein sequence ID" value="MBB6217158.1"/>
    <property type="molecule type" value="Genomic_DNA"/>
</dbReference>
<accession>A0A841KXZ0</accession>
<feature type="transmembrane region" description="Helical" evidence="1">
    <location>
        <begin position="32"/>
        <end position="50"/>
    </location>
</feature>
<keyword evidence="1" id="KW-1133">Transmembrane helix</keyword>
<feature type="transmembrane region" description="Helical" evidence="1">
    <location>
        <begin position="193"/>
        <end position="208"/>
    </location>
</feature>
<feature type="transmembrane region" description="Helical" evidence="1">
    <location>
        <begin position="220"/>
        <end position="239"/>
    </location>
</feature>
<reference evidence="2 3" key="1">
    <citation type="submission" date="2020-08" db="EMBL/GenBank/DDBJ databases">
        <title>Genomic Encyclopedia of Type Strains, Phase IV (KMG-IV): sequencing the most valuable type-strain genomes for metagenomic binning, comparative biology and taxonomic classification.</title>
        <authorList>
            <person name="Goeker M."/>
        </authorList>
    </citation>
    <scope>NUCLEOTIDE SEQUENCE [LARGE SCALE GENOMIC DNA]</scope>
    <source>
        <strain evidence="2 3">DSM 103526</strain>
    </source>
</reference>
<comment type="caution">
    <text evidence="2">The sequence shown here is derived from an EMBL/GenBank/DDBJ whole genome shotgun (WGS) entry which is preliminary data.</text>
</comment>
<keyword evidence="2" id="KW-0378">Hydrolase</keyword>
<evidence type="ECO:0000313" key="3">
    <source>
        <dbReference type="Proteomes" id="UP000579281"/>
    </source>
</evidence>
<feature type="transmembrane region" description="Helical" evidence="1">
    <location>
        <begin position="116"/>
        <end position="134"/>
    </location>
</feature>